<dbReference type="SMART" id="SM00220">
    <property type="entry name" value="S_TKc"/>
    <property type="match status" value="1"/>
</dbReference>
<evidence type="ECO:0000313" key="2">
    <source>
        <dbReference type="EMBL" id="KAF5320429.1"/>
    </source>
</evidence>
<comment type="caution">
    <text evidence="2">The sequence shown here is derived from an EMBL/GenBank/DDBJ whole genome shotgun (WGS) entry which is preliminary data.</text>
</comment>
<organism evidence="2 3">
    <name type="scientific">Ephemerocybe angulata</name>
    <dbReference type="NCBI Taxonomy" id="980116"/>
    <lineage>
        <taxon>Eukaryota</taxon>
        <taxon>Fungi</taxon>
        <taxon>Dikarya</taxon>
        <taxon>Basidiomycota</taxon>
        <taxon>Agaricomycotina</taxon>
        <taxon>Agaricomycetes</taxon>
        <taxon>Agaricomycetidae</taxon>
        <taxon>Agaricales</taxon>
        <taxon>Agaricineae</taxon>
        <taxon>Psathyrellaceae</taxon>
        <taxon>Ephemerocybe</taxon>
    </lineage>
</organism>
<feature type="domain" description="Protein kinase" evidence="1">
    <location>
        <begin position="62"/>
        <end position="325"/>
    </location>
</feature>
<dbReference type="OrthoDB" id="5987198at2759"/>
<dbReference type="Proteomes" id="UP000541558">
    <property type="component" value="Unassembled WGS sequence"/>
</dbReference>
<dbReference type="EMBL" id="JAACJK010000169">
    <property type="protein sequence ID" value="KAF5320429.1"/>
    <property type="molecule type" value="Genomic_DNA"/>
</dbReference>
<dbReference type="GO" id="GO:0004672">
    <property type="term" value="F:protein kinase activity"/>
    <property type="evidence" value="ECO:0007669"/>
    <property type="project" value="InterPro"/>
</dbReference>
<accession>A0A8H5F1P2</accession>
<gene>
    <name evidence="2" type="ORF">D9611_010810</name>
</gene>
<dbReference type="InterPro" id="IPR011009">
    <property type="entry name" value="Kinase-like_dom_sf"/>
</dbReference>
<sequence>MDEDDTPPDDYFTRLTPLEVYWRDKYEWLLNLGYQLRPRYRPGWIPSWKLNPRLSVLSCEDWVTQHGKLCDALRISDGSQVMMKTVNTAAYPYEVPLMEYLNQEPQKSDPRNHAMPLIDVLYPPDEPSRRIIVMPVCRMWDTPNFDTVGEVVDCIRQLIEGVQFLHANRIAHRWGIFMDLAYGNFMMDSSLFTIPFHPFMSFKQLDYKGSARAKYTRTQHRPQYYIIDYGLSARYQENEIPPSEVMGAYGSDRTVPEHASPDEPHNPFPIDIYCLGNLIRREILRAKPEKVGFGWMVPLIKDMMRRDPSQRPTIDDVALRYEECILLLKPNLLRSCWSRTWWKAMPHSARKLRFIVNQTPPIPT</sequence>
<proteinExistence type="predicted"/>
<dbReference type="InterPro" id="IPR000719">
    <property type="entry name" value="Prot_kinase_dom"/>
</dbReference>
<evidence type="ECO:0000313" key="3">
    <source>
        <dbReference type="Proteomes" id="UP000541558"/>
    </source>
</evidence>
<protein>
    <recommendedName>
        <fullName evidence="1">Protein kinase domain-containing protein</fullName>
    </recommendedName>
</protein>
<dbReference type="GO" id="GO:0005524">
    <property type="term" value="F:ATP binding"/>
    <property type="evidence" value="ECO:0007669"/>
    <property type="project" value="InterPro"/>
</dbReference>
<dbReference type="Gene3D" id="1.10.510.10">
    <property type="entry name" value="Transferase(Phosphotransferase) domain 1"/>
    <property type="match status" value="1"/>
</dbReference>
<keyword evidence="3" id="KW-1185">Reference proteome</keyword>
<name>A0A8H5F1P2_9AGAR</name>
<reference evidence="2 3" key="1">
    <citation type="journal article" date="2020" name="ISME J.">
        <title>Uncovering the hidden diversity of litter-decomposition mechanisms in mushroom-forming fungi.</title>
        <authorList>
            <person name="Floudas D."/>
            <person name="Bentzer J."/>
            <person name="Ahren D."/>
            <person name="Johansson T."/>
            <person name="Persson P."/>
            <person name="Tunlid A."/>
        </authorList>
    </citation>
    <scope>NUCLEOTIDE SEQUENCE [LARGE SCALE GENOMIC DNA]</scope>
    <source>
        <strain evidence="2 3">CBS 175.51</strain>
    </source>
</reference>
<evidence type="ECO:0000259" key="1">
    <source>
        <dbReference type="SMART" id="SM00220"/>
    </source>
</evidence>
<dbReference type="SUPFAM" id="SSF56112">
    <property type="entry name" value="Protein kinase-like (PK-like)"/>
    <property type="match status" value="1"/>
</dbReference>
<dbReference type="AlphaFoldDB" id="A0A8H5F1P2"/>